<feature type="transmembrane region" description="Helical" evidence="1">
    <location>
        <begin position="61"/>
        <end position="79"/>
    </location>
</feature>
<feature type="transmembrane region" description="Helical" evidence="1">
    <location>
        <begin position="135"/>
        <end position="157"/>
    </location>
</feature>
<keyword evidence="1" id="KW-0812">Transmembrane</keyword>
<keyword evidence="3" id="KW-1185">Reference proteome</keyword>
<reference evidence="2" key="1">
    <citation type="submission" date="2021-01" db="EMBL/GenBank/DDBJ databases">
        <authorList>
            <person name="Li R."/>
            <person name="Bekaert M."/>
        </authorList>
    </citation>
    <scope>NUCLEOTIDE SEQUENCE</scope>
    <source>
        <strain evidence="2">Farmed</strain>
    </source>
</reference>
<protein>
    <submittedName>
        <fullName evidence="2">Uncharacterized protein</fullName>
    </submittedName>
</protein>
<name>A0A812CJ18_ACAPH</name>
<comment type="caution">
    <text evidence="2">The sequence shown here is derived from an EMBL/GenBank/DDBJ whole genome shotgun (WGS) entry which is preliminary data.</text>
</comment>
<sequence>MVLFSFPFRPVPPPYYASFSSLLILFSTLYHNFYSHPFFFLFILLTLLLFLNRSLPSTLFASAAFLPFHTPFYSFYALSDRLFSRLYSLYTLLYRLLSRLSFTSSSIFCSHLLLILSCSLPPYRLYSHLFFPPPLYSSDTIVFFLVSLLPFCFRLFLLYHPPSYFFIHSSLPLPLILSCSFPLYPLSLPLSFPSSSLRSSPLLNELDILSW</sequence>
<feature type="transmembrane region" description="Helical" evidence="1">
    <location>
        <begin position="38"/>
        <end position="55"/>
    </location>
</feature>
<accession>A0A812CJ18</accession>
<evidence type="ECO:0000256" key="1">
    <source>
        <dbReference type="SAM" id="Phobius"/>
    </source>
</evidence>
<organism evidence="2 3">
    <name type="scientific">Acanthosepion pharaonis</name>
    <name type="common">Pharaoh cuttlefish</name>
    <name type="synonym">Sepia pharaonis</name>
    <dbReference type="NCBI Taxonomy" id="158019"/>
    <lineage>
        <taxon>Eukaryota</taxon>
        <taxon>Metazoa</taxon>
        <taxon>Spiralia</taxon>
        <taxon>Lophotrochozoa</taxon>
        <taxon>Mollusca</taxon>
        <taxon>Cephalopoda</taxon>
        <taxon>Coleoidea</taxon>
        <taxon>Decapodiformes</taxon>
        <taxon>Sepiida</taxon>
        <taxon>Sepiina</taxon>
        <taxon>Sepiidae</taxon>
        <taxon>Acanthosepion</taxon>
    </lineage>
</organism>
<evidence type="ECO:0000313" key="3">
    <source>
        <dbReference type="Proteomes" id="UP000597762"/>
    </source>
</evidence>
<feature type="transmembrane region" description="Helical" evidence="1">
    <location>
        <begin position="164"/>
        <end position="184"/>
    </location>
</feature>
<gene>
    <name evidence="2" type="ORF">SPHA_36624</name>
</gene>
<proteinExistence type="predicted"/>
<evidence type="ECO:0000313" key="2">
    <source>
        <dbReference type="EMBL" id="CAE1269502.1"/>
    </source>
</evidence>
<dbReference type="AlphaFoldDB" id="A0A812CJ18"/>
<dbReference type="EMBL" id="CAHIKZ030001607">
    <property type="protein sequence ID" value="CAE1269502.1"/>
    <property type="molecule type" value="Genomic_DNA"/>
</dbReference>
<keyword evidence="1" id="KW-0472">Membrane</keyword>
<keyword evidence="1" id="KW-1133">Transmembrane helix</keyword>
<dbReference type="Proteomes" id="UP000597762">
    <property type="component" value="Unassembled WGS sequence"/>
</dbReference>